<feature type="region of interest" description="Disordered" evidence="1">
    <location>
        <begin position="137"/>
        <end position="170"/>
    </location>
</feature>
<sequence length="563" mass="61464">MGTREVPLIGIDLSASTGPLARTVHSVHTHARRGRSCAHPDPLPVCAAHPTACPHMPPVRAPRPHSTPTLARALRPPARTSTTRAIPCIPPTRTRTATARPDRVRRPLARPPQLPTYARHPLERGTLTTAYTCTSDRLHAHPPRSHEHPDLSHAHPDRSHAHTNRSREHPDHLHAHLPARARILTARSPSLTAAGTPTCLDRAPNRSLALDPSPQLASYVKKFPAIPPVVQEVVTRWGTFIKFHSEQRDEARKAVGLPASKRAQAKKAHAPTTVAEPSERMETDYAPSTAPTDLHTHTAWVASLRPGQRGYADVPASQWPSGLRQVVDGQAVPVPRNIGHTFLEPHEGDAAAAATARRLAPLRQNQDKSSNIRRQEFYRVWWGLFNTPGLFARIIKALSLTPGDRVYENFPYETRNLDVIVMARWALDHNITPGSRMVANLEEFAPHTIARQQKLADFPQRSLDEWGVELLPQIREAHTLRYPPLIPETDVITTSSEVQLLSRALPATVPTASASVPPVAPTAPTPSAEPEPSSAGTDTAATAASLLEAPGAPVAQDVDMEAK</sequence>
<feature type="compositionally biased region" description="Low complexity" evidence="1">
    <location>
        <begin position="530"/>
        <end position="552"/>
    </location>
</feature>
<feature type="compositionally biased region" description="Pro residues" evidence="1">
    <location>
        <begin position="518"/>
        <end position="529"/>
    </location>
</feature>
<feature type="region of interest" description="Disordered" evidence="1">
    <location>
        <begin position="260"/>
        <end position="292"/>
    </location>
</feature>
<organism evidence="2">
    <name type="scientific">Athelia psychrophila</name>
    <dbReference type="NCBI Taxonomy" id="1759441"/>
    <lineage>
        <taxon>Eukaryota</taxon>
        <taxon>Fungi</taxon>
        <taxon>Dikarya</taxon>
        <taxon>Basidiomycota</taxon>
        <taxon>Agaricomycotina</taxon>
        <taxon>Agaricomycetes</taxon>
        <taxon>Agaricomycetidae</taxon>
        <taxon>Atheliales</taxon>
        <taxon>Atheliaceae</taxon>
        <taxon>Athelia</taxon>
    </lineage>
</organism>
<dbReference type="EMBL" id="KV417666">
    <property type="protein sequence ID" value="KZP11254.1"/>
    <property type="molecule type" value="Genomic_DNA"/>
</dbReference>
<name>A0A166A4Y9_9AGAM</name>
<evidence type="ECO:0000313" key="2">
    <source>
        <dbReference type="EMBL" id="KZP11254.1"/>
    </source>
</evidence>
<feature type="region of interest" description="Disordered" evidence="1">
    <location>
        <begin position="510"/>
        <end position="563"/>
    </location>
</feature>
<proteinExistence type="predicted"/>
<dbReference type="AlphaFoldDB" id="A0A166A4Y9"/>
<accession>A0A166A4Y9</accession>
<protein>
    <submittedName>
        <fullName evidence="2">Uncharacterized protein</fullName>
    </submittedName>
</protein>
<dbReference type="OrthoDB" id="3042803at2759"/>
<reference evidence="2" key="1">
    <citation type="journal article" date="2016" name="Mol. Biol. Evol.">
        <title>Comparative Genomics of Early-Diverging Mushroom-Forming Fungi Provides Insights into the Origins of Lignocellulose Decay Capabilities.</title>
        <authorList>
            <person name="Nagy L.G."/>
            <person name="Riley R."/>
            <person name="Tritt A."/>
            <person name="Adam C."/>
            <person name="Daum C."/>
            <person name="Floudas D."/>
            <person name="Sun H."/>
            <person name="Yadav J.S."/>
            <person name="Pangilinan J."/>
            <person name="Larsson K.H."/>
            <person name="Matsuura K."/>
            <person name="Barry K."/>
            <person name="Labutti K."/>
            <person name="Kuo R."/>
            <person name="Ohm R.A."/>
            <person name="Bhattacharya S.S."/>
            <person name="Shirouzu T."/>
            <person name="Yoshinaga Y."/>
            <person name="Martin F.M."/>
            <person name="Grigoriev I.V."/>
            <person name="Hibbett D.S."/>
        </authorList>
    </citation>
    <scope>NUCLEOTIDE SEQUENCE [LARGE SCALE GENOMIC DNA]</scope>
    <source>
        <strain evidence="2">CBS 109695</strain>
    </source>
</reference>
<feature type="region of interest" description="Disordered" evidence="1">
    <location>
        <begin position="60"/>
        <end position="118"/>
    </location>
</feature>
<feature type="compositionally biased region" description="Low complexity" evidence="1">
    <location>
        <begin position="82"/>
        <end position="99"/>
    </location>
</feature>
<gene>
    <name evidence="2" type="ORF">FIBSPDRAFT_899140</name>
</gene>
<evidence type="ECO:0000256" key="1">
    <source>
        <dbReference type="SAM" id="MobiDB-lite"/>
    </source>
</evidence>